<gene>
    <name evidence="6" type="ORF">GCM10023307_37520</name>
</gene>
<dbReference type="Gene3D" id="1.20.120.550">
    <property type="entry name" value="Membrane associated eicosanoid/glutathione metabolism-like domain"/>
    <property type="match status" value="1"/>
</dbReference>
<dbReference type="SUPFAM" id="SSF161084">
    <property type="entry name" value="MAPEG domain-like"/>
    <property type="match status" value="1"/>
</dbReference>
<dbReference type="InterPro" id="IPR001129">
    <property type="entry name" value="Membr-assoc_MAPEG"/>
</dbReference>
<accession>A0ABP9CF19</accession>
<reference evidence="7" key="1">
    <citation type="journal article" date="2019" name="Int. J. Syst. Evol. Microbiol.">
        <title>The Global Catalogue of Microorganisms (GCM) 10K type strain sequencing project: providing services to taxonomists for standard genome sequencing and annotation.</title>
        <authorList>
            <consortium name="The Broad Institute Genomics Platform"/>
            <consortium name="The Broad Institute Genome Sequencing Center for Infectious Disease"/>
            <person name="Wu L."/>
            <person name="Ma J."/>
        </authorList>
    </citation>
    <scope>NUCLEOTIDE SEQUENCE [LARGE SCALE GENOMIC DNA]</scope>
    <source>
        <strain evidence="7">JCM 18204</strain>
    </source>
</reference>
<feature type="transmembrane region" description="Helical" evidence="5">
    <location>
        <begin position="6"/>
        <end position="25"/>
    </location>
</feature>
<evidence type="ECO:0000256" key="3">
    <source>
        <dbReference type="ARBA" id="ARBA00022989"/>
    </source>
</evidence>
<dbReference type="InterPro" id="IPR023352">
    <property type="entry name" value="MAPEG-like_dom_sf"/>
</dbReference>
<keyword evidence="2 5" id="KW-0812">Transmembrane</keyword>
<comment type="caution">
    <text evidence="6">The sequence shown here is derived from an EMBL/GenBank/DDBJ whole genome shotgun (WGS) entry which is preliminary data.</text>
</comment>
<dbReference type="Proteomes" id="UP001499959">
    <property type="component" value="Unassembled WGS sequence"/>
</dbReference>
<protein>
    <recommendedName>
        <fullName evidence="8">MAPEG family protein</fullName>
    </recommendedName>
</protein>
<evidence type="ECO:0000313" key="6">
    <source>
        <dbReference type="EMBL" id="GAA4807291.1"/>
    </source>
</evidence>
<evidence type="ECO:0000313" key="7">
    <source>
        <dbReference type="Proteomes" id="UP001499959"/>
    </source>
</evidence>
<keyword evidence="3 5" id="KW-1133">Transmembrane helix</keyword>
<evidence type="ECO:0008006" key="8">
    <source>
        <dbReference type="Google" id="ProtNLM"/>
    </source>
</evidence>
<sequence length="140" mass="15527">MSNQAIFLPALAMVALTFAVLGVMFRRRVAQMKRDRIHPQRVSTSQEAAALYTDVAPADNYRNLFEMPVLFYLALVVAALTDQVTPTVLGLAWAYVGARALHSLIHCTYNKVMHRFRAFLLSMIALVSLWGVLGYGLLAG</sequence>
<evidence type="ECO:0000256" key="4">
    <source>
        <dbReference type="ARBA" id="ARBA00023136"/>
    </source>
</evidence>
<proteinExistence type="predicted"/>
<evidence type="ECO:0000256" key="1">
    <source>
        <dbReference type="ARBA" id="ARBA00004370"/>
    </source>
</evidence>
<comment type="subcellular location">
    <subcellularLocation>
        <location evidence="1">Membrane</location>
    </subcellularLocation>
</comment>
<keyword evidence="7" id="KW-1185">Reference proteome</keyword>
<dbReference type="RefSeq" id="WP_345304904.1">
    <property type="nucleotide sequence ID" value="NZ_BAABJE010000030.1"/>
</dbReference>
<evidence type="ECO:0000256" key="2">
    <source>
        <dbReference type="ARBA" id="ARBA00022692"/>
    </source>
</evidence>
<evidence type="ECO:0000256" key="5">
    <source>
        <dbReference type="SAM" id="Phobius"/>
    </source>
</evidence>
<dbReference type="EMBL" id="BAABJE010000030">
    <property type="protein sequence ID" value="GAA4807291.1"/>
    <property type="molecule type" value="Genomic_DNA"/>
</dbReference>
<feature type="transmembrane region" description="Helical" evidence="5">
    <location>
        <begin position="116"/>
        <end position="138"/>
    </location>
</feature>
<organism evidence="6 7">
    <name type="scientific">Lysobacter hankyongensis</name>
    <dbReference type="NCBI Taxonomy" id="1176535"/>
    <lineage>
        <taxon>Bacteria</taxon>
        <taxon>Pseudomonadati</taxon>
        <taxon>Pseudomonadota</taxon>
        <taxon>Gammaproteobacteria</taxon>
        <taxon>Lysobacterales</taxon>
        <taxon>Lysobacteraceae</taxon>
        <taxon>Lysobacter</taxon>
    </lineage>
</organism>
<name>A0ABP9CF19_9GAMM</name>
<dbReference type="Pfam" id="PF01124">
    <property type="entry name" value="MAPEG"/>
    <property type="match status" value="1"/>
</dbReference>
<keyword evidence="4 5" id="KW-0472">Membrane</keyword>